<dbReference type="SUPFAM" id="SSF54637">
    <property type="entry name" value="Thioesterase/thiol ester dehydrase-isomerase"/>
    <property type="match status" value="1"/>
</dbReference>
<dbReference type="InterPro" id="IPR039375">
    <property type="entry name" value="NodN-like"/>
</dbReference>
<dbReference type="PANTHER" id="PTHR42993:SF1">
    <property type="entry name" value="MAOC-LIKE DEHYDRATASE DOMAIN-CONTAINING PROTEIN"/>
    <property type="match status" value="1"/>
</dbReference>
<reference evidence="3" key="1">
    <citation type="journal article" date="2019" name="Int. J. Syst. Evol. Microbiol.">
        <title>The Global Catalogue of Microorganisms (GCM) 10K type strain sequencing project: providing services to taxonomists for standard genome sequencing and annotation.</title>
        <authorList>
            <consortium name="The Broad Institute Genomics Platform"/>
            <consortium name="The Broad Institute Genome Sequencing Center for Infectious Disease"/>
            <person name="Wu L."/>
            <person name="Ma J."/>
        </authorList>
    </citation>
    <scope>NUCLEOTIDE SEQUENCE [LARGE SCALE GENOMIC DNA]</scope>
    <source>
        <strain evidence="3">CCUG 57401</strain>
    </source>
</reference>
<dbReference type="Gene3D" id="3.10.129.10">
    <property type="entry name" value="Hotdog Thioesterase"/>
    <property type="match status" value="1"/>
</dbReference>
<organism evidence="2 3">
    <name type="scientific">Caenimonas terrae</name>
    <dbReference type="NCBI Taxonomy" id="696074"/>
    <lineage>
        <taxon>Bacteria</taxon>
        <taxon>Pseudomonadati</taxon>
        <taxon>Pseudomonadota</taxon>
        <taxon>Betaproteobacteria</taxon>
        <taxon>Burkholderiales</taxon>
        <taxon>Comamonadaceae</taxon>
        <taxon>Caenimonas</taxon>
    </lineage>
</organism>
<dbReference type="CDD" id="cd03450">
    <property type="entry name" value="NodN"/>
    <property type="match status" value="1"/>
</dbReference>
<dbReference type="EMBL" id="JBHSMF010000009">
    <property type="protein sequence ID" value="MFC5499262.1"/>
    <property type="molecule type" value="Genomic_DNA"/>
</dbReference>
<comment type="caution">
    <text evidence="2">The sequence shown here is derived from an EMBL/GenBank/DDBJ whole genome shotgun (WGS) entry which is preliminary data.</text>
</comment>
<dbReference type="InterPro" id="IPR002539">
    <property type="entry name" value="MaoC-like_dom"/>
</dbReference>
<dbReference type="PANTHER" id="PTHR42993">
    <property type="entry name" value="MAOC-LIKE DEHYDRATASE DOMAIN-CONTAINING PROTEIN"/>
    <property type="match status" value="1"/>
</dbReference>
<evidence type="ECO:0000313" key="2">
    <source>
        <dbReference type="EMBL" id="MFC5499262.1"/>
    </source>
</evidence>
<dbReference type="Pfam" id="PF01575">
    <property type="entry name" value="MaoC_dehydratas"/>
    <property type="match status" value="1"/>
</dbReference>
<proteinExistence type="predicted"/>
<accession>A0ABW0NJK4</accession>
<sequence length="153" mass="16751">MSVVLEHGADLGAYIGRTLGCSGWVVLDQGKIDAFAELTGDNHWIHVDVERAAREMPGGKTIAHGLFVLSHIPRLQASIFTIRQRGKGLNYGSNRVRFTSPVPVGSRVRLHQAVKACVRLDGATRITFDCTMEIDGQEKPALVAETIVQIFDK</sequence>
<evidence type="ECO:0000259" key="1">
    <source>
        <dbReference type="Pfam" id="PF01575"/>
    </source>
</evidence>
<name>A0ABW0NJK4_9BURK</name>
<dbReference type="Proteomes" id="UP001596037">
    <property type="component" value="Unassembled WGS sequence"/>
</dbReference>
<dbReference type="RefSeq" id="WP_376851468.1">
    <property type="nucleotide sequence ID" value="NZ_JBHSMF010000009.1"/>
</dbReference>
<feature type="domain" description="MaoC-like" evidence="1">
    <location>
        <begin position="14"/>
        <end position="118"/>
    </location>
</feature>
<keyword evidence="3" id="KW-1185">Reference proteome</keyword>
<dbReference type="InterPro" id="IPR029069">
    <property type="entry name" value="HotDog_dom_sf"/>
</dbReference>
<evidence type="ECO:0000313" key="3">
    <source>
        <dbReference type="Proteomes" id="UP001596037"/>
    </source>
</evidence>
<gene>
    <name evidence="2" type="ORF">ACFPOE_17080</name>
</gene>
<protein>
    <submittedName>
        <fullName evidence="2">MaoC family dehydratase</fullName>
    </submittedName>
</protein>